<evidence type="ECO:0000313" key="8">
    <source>
        <dbReference type="EMBL" id="KJL38469.1"/>
    </source>
</evidence>
<comment type="subcellular location">
    <subcellularLocation>
        <location evidence="1">Membrane</location>
        <topology evidence="1">Multi-pass membrane protein</topology>
    </subcellularLocation>
</comment>
<evidence type="ECO:0000256" key="1">
    <source>
        <dbReference type="ARBA" id="ARBA00004141"/>
    </source>
</evidence>
<evidence type="ECO:0000313" key="9">
    <source>
        <dbReference type="Proteomes" id="UP000033956"/>
    </source>
</evidence>
<comment type="caution">
    <text evidence="8">The sequence shown here is derived from an EMBL/GenBank/DDBJ whole genome shotgun (WGS) entry which is preliminary data.</text>
</comment>
<organism evidence="8 9">
    <name type="scientific">Microbacterium terrae</name>
    <dbReference type="NCBI Taxonomy" id="69369"/>
    <lineage>
        <taxon>Bacteria</taxon>
        <taxon>Bacillati</taxon>
        <taxon>Actinomycetota</taxon>
        <taxon>Actinomycetes</taxon>
        <taxon>Micrococcales</taxon>
        <taxon>Microbacteriaceae</taxon>
        <taxon>Microbacterium</taxon>
    </lineage>
</organism>
<feature type="domain" description="O-antigen ligase-related" evidence="7">
    <location>
        <begin position="296"/>
        <end position="434"/>
    </location>
</feature>
<feature type="transmembrane region" description="Helical" evidence="6">
    <location>
        <begin position="258"/>
        <end position="277"/>
    </location>
</feature>
<reference evidence="8 9" key="1">
    <citation type="submission" date="2015-02" db="EMBL/GenBank/DDBJ databases">
        <title>Draft genome sequences of ten Microbacterium spp. with emphasis on heavy metal contaminated environments.</title>
        <authorList>
            <person name="Corretto E."/>
        </authorList>
    </citation>
    <scope>NUCLEOTIDE SEQUENCE [LARGE SCALE GENOMIC DNA]</scope>
    <source>
        <strain evidence="8 9">DSM 12510</strain>
    </source>
</reference>
<feature type="region of interest" description="Disordered" evidence="5">
    <location>
        <begin position="1"/>
        <end position="20"/>
    </location>
</feature>
<evidence type="ECO:0000256" key="3">
    <source>
        <dbReference type="ARBA" id="ARBA00022989"/>
    </source>
</evidence>
<dbReference type="GO" id="GO:0016874">
    <property type="term" value="F:ligase activity"/>
    <property type="evidence" value="ECO:0007669"/>
    <property type="project" value="UniProtKB-KW"/>
</dbReference>
<dbReference type="PANTHER" id="PTHR37422">
    <property type="entry name" value="TEICHURONIC ACID BIOSYNTHESIS PROTEIN TUAE"/>
    <property type="match status" value="1"/>
</dbReference>
<dbReference type="STRING" id="92835.RS81_02743"/>
<feature type="transmembrane region" description="Helical" evidence="6">
    <location>
        <begin position="289"/>
        <end position="320"/>
    </location>
</feature>
<feature type="transmembrane region" description="Helical" evidence="6">
    <location>
        <begin position="138"/>
        <end position="156"/>
    </location>
</feature>
<keyword evidence="2 6" id="KW-0812">Transmembrane</keyword>
<sequence length="535" mass="56839">MSTLERRADPPPATPDGAAGADAAAAAPRERWRPIVATVILVAVAAACVLLLPPMAGGALMLLVAIGYLARRLVFSWTGGLVLFVAIVMFIPVRRYALPIPLPFALEPYRVMLLVLLAAIVGALLLDKRHRWQPVAFGWPIGIFIASLVISIPLNAADLVEAGLASTAVGALVNYLILLSSFYVVRQVLTSRRIVEGLVAGLVWSGVVVAMFATFERVTQVNVFWRLATFLPLDVIADEGAAFRAGGYRSYGSSQHPIALSVMLCMLIPLAIYLAKYAKWPGNEWNRRIVYGIATGALLLGVLSAVSRTAVVVLAVMLLLTLLLRPYLGITLVLLSLPALVLGFLVLPNMFDTLIGSFLDLDALIASQHTSPGWGGAGRLADLDPAFALIAQDPFFGTGVGSRIVVGDDSNAFILDNQVLGTLMEAGAIGVAGLAALMLMPPIMLLRFAFVTARHDTRFAMLAFAIVASCTGYITALFFYDAFGFYQTFFVLCMELAIGAWLLTASPPAKAAAAAKAAAREAAAARTPTPAEARS</sequence>
<feature type="transmembrane region" description="Helical" evidence="6">
    <location>
        <begin position="109"/>
        <end position="126"/>
    </location>
</feature>
<keyword evidence="4 6" id="KW-0472">Membrane</keyword>
<name>A0A0M2GXK4_9MICO</name>
<keyword evidence="3 6" id="KW-1133">Transmembrane helix</keyword>
<feature type="transmembrane region" description="Helical" evidence="6">
    <location>
        <begin position="426"/>
        <end position="447"/>
    </location>
</feature>
<dbReference type="PANTHER" id="PTHR37422:SF13">
    <property type="entry name" value="LIPOPOLYSACCHARIDE BIOSYNTHESIS PROTEIN PA4999-RELATED"/>
    <property type="match status" value="1"/>
</dbReference>
<dbReference type="GO" id="GO:0016020">
    <property type="term" value="C:membrane"/>
    <property type="evidence" value="ECO:0007669"/>
    <property type="project" value="UniProtKB-SubCell"/>
</dbReference>
<dbReference type="InterPro" id="IPR051533">
    <property type="entry name" value="WaaL-like"/>
</dbReference>
<protein>
    <submittedName>
        <fullName evidence="8">O-Antigen ligase</fullName>
    </submittedName>
</protein>
<dbReference type="AlphaFoldDB" id="A0A0M2GXK4"/>
<evidence type="ECO:0000256" key="2">
    <source>
        <dbReference type="ARBA" id="ARBA00022692"/>
    </source>
</evidence>
<dbReference type="RefSeq" id="WP_045276639.1">
    <property type="nucleotide sequence ID" value="NZ_BAAAUP010000003.1"/>
</dbReference>
<dbReference type="InterPro" id="IPR007016">
    <property type="entry name" value="O-antigen_ligase-rel_domated"/>
</dbReference>
<accession>A0A0M2GXK4</accession>
<feature type="transmembrane region" description="Helical" evidence="6">
    <location>
        <begin position="35"/>
        <end position="66"/>
    </location>
</feature>
<feature type="transmembrane region" description="Helical" evidence="6">
    <location>
        <begin position="327"/>
        <end position="347"/>
    </location>
</feature>
<feature type="transmembrane region" description="Helical" evidence="6">
    <location>
        <begin position="459"/>
        <end position="479"/>
    </location>
</feature>
<feature type="transmembrane region" description="Helical" evidence="6">
    <location>
        <begin position="162"/>
        <end position="185"/>
    </location>
</feature>
<feature type="transmembrane region" description="Helical" evidence="6">
    <location>
        <begin position="485"/>
        <end position="503"/>
    </location>
</feature>
<gene>
    <name evidence="8" type="ORF">RS81_02743</name>
</gene>
<feature type="transmembrane region" description="Helical" evidence="6">
    <location>
        <begin position="197"/>
        <end position="215"/>
    </location>
</feature>
<evidence type="ECO:0000259" key="7">
    <source>
        <dbReference type="Pfam" id="PF04932"/>
    </source>
</evidence>
<evidence type="ECO:0000256" key="4">
    <source>
        <dbReference type="ARBA" id="ARBA00023136"/>
    </source>
</evidence>
<keyword evidence="9" id="KW-1185">Reference proteome</keyword>
<proteinExistence type="predicted"/>
<dbReference type="PATRIC" id="fig|92835.4.peg.2779"/>
<dbReference type="Proteomes" id="UP000033956">
    <property type="component" value="Unassembled WGS sequence"/>
</dbReference>
<evidence type="ECO:0000256" key="6">
    <source>
        <dbReference type="SAM" id="Phobius"/>
    </source>
</evidence>
<evidence type="ECO:0000256" key="5">
    <source>
        <dbReference type="SAM" id="MobiDB-lite"/>
    </source>
</evidence>
<dbReference type="EMBL" id="JYIZ01000055">
    <property type="protein sequence ID" value="KJL38469.1"/>
    <property type="molecule type" value="Genomic_DNA"/>
</dbReference>
<feature type="transmembrane region" description="Helical" evidence="6">
    <location>
        <begin position="73"/>
        <end position="97"/>
    </location>
</feature>
<keyword evidence="8" id="KW-0436">Ligase</keyword>
<dbReference type="Pfam" id="PF04932">
    <property type="entry name" value="Wzy_C"/>
    <property type="match status" value="1"/>
</dbReference>